<dbReference type="EMBL" id="CM001233">
    <property type="protein sequence ID" value="EHA51554.1"/>
    <property type="molecule type" value="Genomic_DNA"/>
</dbReference>
<dbReference type="AlphaFoldDB" id="G4N175"/>
<evidence type="ECO:0000313" key="1">
    <source>
        <dbReference type="EMBL" id="EHA51554.1"/>
    </source>
</evidence>
<reference key="2">
    <citation type="submission" date="2011-05" db="EMBL/GenBank/DDBJ databases">
        <title>The Genome Sequence of Magnaporthe oryzae 70-15.</title>
        <authorList>
            <consortium name="The Broad Institute Genome Sequencing Platform"/>
            <person name="Ma L.-J."/>
            <person name="Dead R."/>
            <person name="Young S.K."/>
            <person name="Zeng Q."/>
            <person name="Gargeya S."/>
            <person name="Fitzgerald M."/>
            <person name="Haas B."/>
            <person name="Abouelleil A."/>
            <person name="Alvarado L."/>
            <person name="Arachchi H.M."/>
            <person name="Berlin A."/>
            <person name="Brown A."/>
            <person name="Chapman S.B."/>
            <person name="Chen Z."/>
            <person name="Dunbar C."/>
            <person name="Freedman E."/>
            <person name="Gearin G."/>
            <person name="Gellesch M."/>
            <person name="Goldberg J."/>
            <person name="Griggs A."/>
            <person name="Gujja S."/>
            <person name="Heiman D."/>
            <person name="Howarth C."/>
            <person name="Larson L."/>
            <person name="Lui A."/>
            <person name="MacDonald P.J.P."/>
            <person name="Mehta T."/>
            <person name="Montmayeur A."/>
            <person name="Murphy C."/>
            <person name="Neiman D."/>
            <person name="Pearson M."/>
            <person name="Priest M."/>
            <person name="Roberts A."/>
            <person name="Saif S."/>
            <person name="Shea T."/>
            <person name="Shenoy N."/>
            <person name="Sisk P."/>
            <person name="Stolte C."/>
            <person name="Sykes S."/>
            <person name="Yandava C."/>
            <person name="Wortman J."/>
            <person name="Nusbaum C."/>
            <person name="Birren B."/>
        </authorList>
    </citation>
    <scope>NUCLEOTIDE SEQUENCE</scope>
    <source>
        <strain>70-15</strain>
    </source>
</reference>
<name>G4N175_PYRO7</name>
<accession>G4N175</accession>
<protein>
    <submittedName>
        <fullName evidence="1">Uncharacterized protein</fullName>
    </submittedName>
</protein>
<dbReference type="RefSeq" id="XP_003711361.1">
    <property type="nucleotide sequence ID" value="XM_003711313.1"/>
</dbReference>
<evidence type="ECO:0000313" key="2">
    <source>
        <dbReference type="Proteomes" id="UP000009058"/>
    </source>
</evidence>
<organism evidence="1 2">
    <name type="scientific">Pyricularia oryzae (strain 70-15 / ATCC MYA-4617 / FGSC 8958)</name>
    <name type="common">Rice blast fungus</name>
    <name type="synonym">Magnaporthe oryzae</name>
    <dbReference type="NCBI Taxonomy" id="242507"/>
    <lineage>
        <taxon>Eukaryota</taxon>
        <taxon>Fungi</taxon>
        <taxon>Dikarya</taxon>
        <taxon>Ascomycota</taxon>
        <taxon>Pezizomycotina</taxon>
        <taxon>Sordariomycetes</taxon>
        <taxon>Sordariomycetidae</taxon>
        <taxon>Magnaporthales</taxon>
        <taxon>Pyriculariaceae</taxon>
        <taxon>Pyricularia</taxon>
    </lineage>
</organism>
<dbReference type="KEGG" id="mgr:MGG_16642"/>
<dbReference type="GeneID" id="12987041"/>
<gene>
    <name evidence="1" type="ORF">MGG_16642</name>
</gene>
<dbReference type="VEuPathDB" id="FungiDB:MGG_16642"/>
<proteinExistence type="predicted"/>
<sequence length="72" mass="8641">SFTVNHHLDSLEWQPPRYMPWTDIYALNLTLQKHSIVKEQRLGGIVRQQLVHYFCPHLQYTIAHTRIQAHTY</sequence>
<reference evidence="1 2" key="1">
    <citation type="journal article" date="2005" name="Nature">
        <title>The genome sequence of the rice blast fungus Magnaporthe grisea.</title>
        <authorList>
            <person name="Dean R.A."/>
            <person name="Talbot N.J."/>
            <person name="Ebbole D.J."/>
            <person name="Farman M.L."/>
            <person name="Mitchell T.K."/>
            <person name="Orbach M.J."/>
            <person name="Thon M."/>
            <person name="Kulkarni R."/>
            <person name="Xu J.R."/>
            <person name="Pan H."/>
            <person name="Read N.D."/>
            <person name="Lee Y.H."/>
            <person name="Carbone I."/>
            <person name="Brown D."/>
            <person name="Oh Y.Y."/>
            <person name="Donofrio N."/>
            <person name="Jeong J.S."/>
            <person name="Soanes D.M."/>
            <person name="Djonovic S."/>
            <person name="Kolomiets E."/>
            <person name="Rehmeyer C."/>
            <person name="Li W."/>
            <person name="Harding M."/>
            <person name="Kim S."/>
            <person name="Lebrun M.H."/>
            <person name="Bohnert H."/>
            <person name="Coughlan S."/>
            <person name="Butler J."/>
            <person name="Calvo S."/>
            <person name="Ma L.J."/>
            <person name="Nicol R."/>
            <person name="Purcell S."/>
            <person name="Nusbaum C."/>
            <person name="Galagan J.E."/>
            <person name="Birren B.W."/>
        </authorList>
    </citation>
    <scope>NUCLEOTIDE SEQUENCE [LARGE SCALE GENOMIC DNA]</scope>
    <source>
        <strain evidence="2">70-15 / ATCC MYA-4617 / FGSC 8958</strain>
    </source>
</reference>
<dbReference type="Proteomes" id="UP000009058">
    <property type="component" value="Chromosome 3"/>
</dbReference>
<keyword evidence="2" id="KW-1185">Reference proteome</keyword>
<feature type="non-terminal residue" evidence="1">
    <location>
        <position position="72"/>
    </location>
</feature>
<feature type="non-terminal residue" evidence="1">
    <location>
        <position position="1"/>
    </location>
</feature>
<dbReference type="InParanoid" id="G4N175"/>